<evidence type="ECO:0000313" key="2">
    <source>
        <dbReference type="EMBL" id="CZR69582.1"/>
    </source>
</evidence>
<keyword evidence="3" id="KW-1185">Reference proteome</keyword>
<dbReference type="InterPro" id="IPR021842">
    <property type="entry name" value="DUF3435"/>
</dbReference>
<reference evidence="2 3" key="1">
    <citation type="submission" date="2016-03" db="EMBL/GenBank/DDBJ databases">
        <authorList>
            <person name="Ploux O."/>
        </authorList>
    </citation>
    <scope>NUCLEOTIDE SEQUENCE [LARGE SCALE GENOMIC DNA]</scope>
    <source>
        <strain evidence="2 3">UAMH 11012</strain>
    </source>
</reference>
<dbReference type="PANTHER" id="PTHR37535">
    <property type="entry name" value="FLUG DOMAIN PROTEIN"/>
    <property type="match status" value="1"/>
</dbReference>
<dbReference type="Pfam" id="PF11917">
    <property type="entry name" value="DUF3435"/>
    <property type="match status" value="1"/>
</dbReference>
<dbReference type="AlphaFoldDB" id="A0A1L7XWY5"/>
<feature type="signal peptide" evidence="1">
    <location>
        <begin position="1"/>
        <end position="18"/>
    </location>
</feature>
<organism evidence="2 3">
    <name type="scientific">Phialocephala subalpina</name>
    <dbReference type="NCBI Taxonomy" id="576137"/>
    <lineage>
        <taxon>Eukaryota</taxon>
        <taxon>Fungi</taxon>
        <taxon>Dikarya</taxon>
        <taxon>Ascomycota</taxon>
        <taxon>Pezizomycotina</taxon>
        <taxon>Leotiomycetes</taxon>
        <taxon>Helotiales</taxon>
        <taxon>Mollisiaceae</taxon>
        <taxon>Phialocephala</taxon>
        <taxon>Phialocephala fortinii species complex</taxon>
    </lineage>
</organism>
<protein>
    <submittedName>
        <fullName evidence="2">Uncharacterized protein</fullName>
    </submittedName>
</protein>
<dbReference type="Proteomes" id="UP000184330">
    <property type="component" value="Unassembled WGS sequence"/>
</dbReference>
<dbReference type="EMBL" id="FJOG01000074">
    <property type="protein sequence ID" value="CZR69582.1"/>
    <property type="molecule type" value="Genomic_DNA"/>
</dbReference>
<proteinExistence type="predicted"/>
<name>A0A1L7XWY5_9HELO</name>
<dbReference type="STRING" id="576137.A0A1L7XWY5"/>
<dbReference type="PANTHER" id="PTHR37535:SF2">
    <property type="entry name" value="FINGER DOMAIN PROTEIN, PUTATIVE (AFU_ORTHOLOGUE AFUA_6G09300)-RELATED"/>
    <property type="match status" value="1"/>
</dbReference>
<gene>
    <name evidence="2" type="ORF">PAC_19482</name>
</gene>
<accession>A0A1L7XWY5</accession>
<sequence>MAVILFLRLSFLLSPSFLQTSLNHLFSLHFPPPLRYGSLGSRFLPTSSPSSPELIVIAIVVLSFGRSSRYAAPPTNTKLFFLQRWMSIPMSKGGHDEEDLPDLADLEWIAGEDNAYPPEYYLDQENNSDESEDEDEDYSDGSILLLDMIEGKFDRCVLQVYTKRSCPDDTGHLSPHSQGLLRMDVEPTSGKGGRRLAGIKSASTLGTYWKAFRLVYERANGEKIEGKMNRHMHRVLRKLAKKYRLTTKRRDNTAMYIEDLAGVLQTNLTTTKLRYTHGRHRIDMGLFGQLAIFSGNRPSALLKLRYGDIAVNLLRDPSGGPHRILIEFTCEFTKKYLGTKES</sequence>
<evidence type="ECO:0000256" key="1">
    <source>
        <dbReference type="SAM" id="SignalP"/>
    </source>
</evidence>
<keyword evidence="1" id="KW-0732">Signal</keyword>
<evidence type="ECO:0000313" key="3">
    <source>
        <dbReference type="Proteomes" id="UP000184330"/>
    </source>
</evidence>
<feature type="chain" id="PRO_5009875342" evidence="1">
    <location>
        <begin position="19"/>
        <end position="342"/>
    </location>
</feature>
<dbReference type="OrthoDB" id="3544487at2759"/>